<dbReference type="AlphaFoldDB" id="A0A6F8ZFP7"/>
<gene>
    <name evidence="9" type="ORF">R50_0913</name>
</gene>
<evidence type="ECO:0000256" key="4">
    <source>
        <dbReference type="ARBA" id="ARBA00023125"/>
    </source>
</evidence>
<dbReference type="NCBIfam" id="NF001030">
    <property type="entry name" value="PRK00110.1"/>
    <property type="match status" value="1"/>
</dbReference>
<dbReference type="KEGG" id="hfv:R50_0913"/>
<dbReference type="InterPro" id="IPR026564">
    <property type="entry name" value="Transcrip_reg_TACO1-like_dom3"/>
</dbReference>
<dbReference type="Gene3D" id="3.30.70.980">
    <property type="match status" value="2"/>
</dbReference>
<dbReference type="FunFam" id="1.10.10.200:FF:000002">
    <property type="entry name" value="Probable transcriptional regulatory protein CLM62_37755"/>
    <property type="match status" value="1"/>
</dbReference>
<evidence type="ECO:0000256" key="2">
    <source>
        <dbReference type="ARBA" id="ARBA00022490"/>
    </source>
</evidence>
<feature type="domain" description="TACO1/YebC-like second and third" evidence="7">
    <location>
        <begin position="82"/>
        <end position="240"/>
    </location>
</feature>
<dbReference type="EMBL" id="LR778114">
    <property type="protein sequence ID" value="CAB1128419.1"/>
    <property type="molecule type" value="Genomic_DNA"/>
</dbReference>
<dbReference type="Pfam" id="PF20772">
    <property type="entry name" value="TACO1_YebC_N"/>
    <property type="match status" value="1"/>
</dbReference>
<keyword evidence="4 6" id="KW-0238">DNA-binding</keyword>
<name>A0A6F8ZFP7_9FIRM</name>
<sequence length="251" mass="27534">MSGHSKWANIKRKKAKVDAVKGTVFSRLIKEVMAAAKQGGGNPDNNLRLRVAIAKAKENNVPQANIERAIRRATGQEAGVHYEEAVYEGYGPGGTALYMQILTDNRNRTAGEIRHLLSRHGGSLGESGCVAWMFEPRGQLTVARDAVPGLTEERVLDLAIEAGADDVRTEEDAYLVLTAPEALEGVRAAFEAARIPVAETEWVMWPKTTVTVEGEDARKLYTLLELLEDHDDVSRVFTNADFGEDFEPEEG</sequence>
<dbReference type="Gene3D" id="1.10.10.200">
    <property type="match status" value="1"/>
</dbReference>
<dbReference type="Pfam" id="PF01709">
    <property type="entry name" value="Transcrip_reg"/>
    <property type="match status" value="1"/>
</dbReference>
<protein>
    <recommendedName>
        <fullName evidence="6">Probable transcriptional regulatory protein R50_0913</fullName>
    </recommendedName>
</protein>
<reference evidence="9 10" key="1">
    <citation type="submission" date="2020-02" db="EMBL/GenBank/DDBJ databases">
        <authorList>
            <person name="Hogendoorn C."/>
        </authorList>
    </citation>
    <scope>NUCLEOTIDE SEQUENCE [LARGE SCALE GENOMIC DNA]</scope>
    <source>
        <strain evidence="9">R501</strain>
    </source>
</reference>
<dbReference type="InterPro" id="IPR002876">
    <property type="entry name" value="Transcrip_reg_TACO1-like"/>
</dbReference>
<dbReference type="GO" id="GO:0005829">
    <property type="term" value="C:cytosol"/>
    <property type="evidence" value="ECO:0007669"/>
    <property type="project" value="TreeGrafter"/>
</dbReference>
<dbReference type="PANTHER" id="PTHR12532">
    <property type="entry name" value="TRANSLATIONAL ACTIVATOR OF CYTOCHROME C OXIDASE 1"/>
    <property type="match status" value="1"/>
</dbReference>
<dbReference type="InterPro" id="IPR029072">
    <property type="entry name" value="YebC-like"/>
</dbReference>
<evidence type="ECO:0000256" key="1">
    <source>
        <dbReference type="ARBA" id="ARBA00008724"/>
    </source>
</evidence>
<evidence type="ECO:0000313" key="9">
    <source>
        <dbReference type="EMBL" id="CAB1128419.1"/>
    </source>
</evidence>
<dbReference type="SUPFAM" id="SSF75625">
    <property type="entry name" value="YebC-like"/>
    <property type="match status" value="1"/>
</dbReference>
<dbReference type="InterPro" id="IPR017856">
    <property type="entry name" value="Integrase-like_N"/>
</dbReference>
<dbReference type="Proteomes" id="UP000503399">
    <property type="component" value="Chromosome"/>
</dbReference>
<evidence type="ECO:0000259" key="8">
    <source>
        <dbReference type="Pfam" id="PF20772"/>
    </source>
</evidence>
<keyword evidence="5 6" id="KW-0804">Transcription</keyword>
<dbReference type="HAMAP" id="MF_00693">
    <property type="entry name" value="Transcrip_reg_TACO1"/>
    <property type="match status" value="1"/>
</dbReference>
<comment type="similarity">
    <text evidence="1 6">Belongs to the TACO1 family.</text>
</comment>
<dbReference type="GO" id="GO:0006355">
    <property type="term" value="P:regulation of DNA-templated transcription"/>
    <property type="evidence" value="ECO:0007669"/>
    <property type="project" value="UniProtKB-UniRule"/>
</dbReference>
<dbReference type="InterPro" id="IPR048300">
    <property type="entry name" value="TACO1_YebC-like_2nd/3rd_dom"/>
</dbReference>
<organism evidence="9 10">
    <name type="scientific">Candidatus Hydrogenisulfobacillus filiaventi</name>
    <dbReference type="NCBI Taxonomy" id="2707344"/>
    <lineage>
        <taxon>Bacteria</taxon>
        <taxon>Bacillati</taxon>
        <taxon>Bacillota</taxon>
        <taxon>Clostridia</taxon>
        <taxon>Eubacteriales</taxon>
        <taxon>Clostridiales Family XVII. Incertae Sedis</taxon>
        <taxon>Candidatus Hydrogenisulfobacillus</taxon>
    </lineage>
</organism>
<keyword evidence="2 6" id="KW-0963">Cytoplasm</keyword>
<evidence type="ECO:0000256" key="5">
    <source>
        <dbReference type="ARBA" id="ARBA00023163"/>
    </source>
</evidence>
<feature type="domain" description="TACO1/YebC-like N-terminal" evidence="8">
    <location>
        <begin position="5"/>
        <end position="76"/>
    </location>
</feature>
<dbReference type="GO" id="GO:0003677">
    <property type="term" value="F:DNA binding"/>
    <property type="evidence" value="ECO:0007669"/>
    <property type="project" value="UniProtKB-UniRule"/>
</dbReference>
<dbReference type="InterPro" id="IPR049083">
    <property type="entry name" value="TACO1_YebC_N"/>
</dbReference>
<accession>A0A6F8ZFP7</accession>
<dbReference type="NCBIfam" id="TIGR01033">
    <property type="entry name" value="YebC/PmpR family DNA-binding transcriptional regulator"/>
    <property type="match status" value="1"/>
</dbReference>
<proteinExistence type="inferred from homology"/>
<keyword evidence="10" id="KW-1185">Reference proteome</keyword>
<evidence type="ECO:0000256" key="3">
    <source>
        <dbReference type="ARBA" id="ARBA00023015"/>
    </source>
</evidence>
<evidence type="ECO:0000259" key="7">
    <source>
        <dbReference type="Pfam" id="PF01709"/>
    </source>
</evidence>
<dbReference type="PANTHER" id="PTHR12532:SF6">
    <property type="entry name" value="TRANSCRIPTIONAL REGULATORY PROTEIN YEBC-RELATED"/>
    <property type="match status" value="1"/>
</dbReference>
<comment type="subcellular location">
    <subcellularLocation>
        <location evidence="6">Cytoplasm</location>
    </subcellularLocation>
</comment>
<evidence type="ECO:0000313" key="10">
    <source>
        <dbReference type="Proteomes" id="UP000503399"/>
    </source>
</evidence>
<keyword evidence="3 6" id="KW-0805">Transcription regulation</keyword>
<evidence type="ECO:0000256" key="6">
    <source>
        <dbReference type="HAMAP-Rule" id="MF_00693"/>
    </source>
</evidence>
<dbReference type="NCBIfam" id="NF009044">
    <property type="entry name" value="PRK12378.1"/>
    <property type="match status" value="1"/>
</dbReference>